<dbReference type="Proteomes" id="UP000664521">
    <property type="component" value="Unassembled WGS sequence"/>
</dbReference>
<reference evidence="1" key="1">
    <citation type="submission" date="2021-03" db="EMBL/GenBank/DDBJ databases">
        <authorList>
            <person name="Tagirdzhanova G."/>
        </authorList>
    </citation>
    <scope>NUCLEOTIDE SEQUENCE</scope>
</reference>
<sequence>MRDTTALVALVVAAVALIIALAQLVQQLLATAYVIRKCDTIVTGSLTRGGTRQWHWRQFRFTVKYQCIVFTLPRSVYAGLGINSTIRIDPTVMATSASRMMLDRARETRPRRTSAQACWISLLQDLAAAGCLVPEDICTREESGDRIPDDLTVAPTRVDCMTILLTSIAMGMQVFRYSPTTGEIVLGGSSGSISSSNHPVLGGLLHYSVFSEEPSSTERTKHHAHALRHSEGVWANGVFGRFRDISFKPEMVSLWTLMNRKMPVLQSHGWSDGLAAGDADSGAGAACFMAVGHVDIYEIAPPSVFRDYAAHFAEVIVKAHHVELLKLESELRSSANGHLLQMIVNELGYILPEYKCSSPYLIDEDSPLSLSFYQLLISEDPKASGLIPAQSLLKLFEPLAEDSWHHLCINEQDPSSYCSPDLLWDMLRLVDVHIRLVHNQVPPPFREVFRVWSDEIVAGSIRTLSQIGPPSWGNASFVVKKWPDTVASFHKDAMSNIEKTCGASPEHLRVIRGSLRLHAELSALRSAYCTVMMRAAHALGPGLTTKSNIETALAYMA</sequence>
<proteinExistence type="predicted"/>
<dbReference type="OrthoDB" id="5381061at2759"/>
<gene>
    <name evidence="1" type="ORF">HETSPECPRED_004987</name>
</gene>
<keyword evidence="2" id="KW-1185">Reference proteome</keyword>
<evidence type="ECO:0000313" key="1">
    <source>
        <dbReference type="EMBL" id="CAF9922181.1"/>
    </source>
</evidence>
<comment type="caution">
    <text evidence="1">The sequence shown here is derived from an EMBL/GenBank/DDBJ whole genome shotgun (WGS) entry which is preliminary data.</text>
</comment>
<evidence type="ECO:0000313" key="2">
    <source>
        <dbReference type="Proteomes" id="UP000664521"/>
    </source>
</evidence>
<accession>A0A8H3FA20</accession>
<dbReference type="AlphaFoldDB" id="A0A8H3FA20"/>
<organism evidence="1 2">
    <name type="scientific">Heterodermia speciosa</name>
    <dbReference type="NCBI Taxonomy" id="116794"/>
    <lineage>
        <taxon>Eukaryota</taxon>
        <taxon>Fungi</taxon>
        <taxon>Dikarya</taxon>
        <taxon>Ascomycota</taxon>
        <taxon>Pezizomycotina</taxon>
        <taxon>Lecanoromycetes</taxon>
        <taxon>OSLEUM clade</taxon>
        <taxon>Lecanoromycetidae</taxon>
        <taxon>Caliciales</taxon>
        <taxon>Physciaceae</taxon>
        <taxon>Heterodermia</taxon>
    </lineage>
</organism>
<dbReference type="EMBL" id="CAJPDS010000030">
    <property type="protein sequence ID" value="CAF9922181.1"/>
    <property type="molecule type" value="Genomic_DNA"/>
</dbReference>
<name>A0A8H3FA20_9LECA</name>
<protein>
    <submittedName>
        <fullName evidence="1">Uncharacterized protein</fullName>
    </submittedName>
</protein>